<evidence type="ECO:0000256" key="1">
    <source>
        <dbReference type="SAM" id="Phobius"/>
    </source>
</evidence>
<dbReference type="InterPro" id="IPR016024">
    <property type="entry name" value="ARM-type_fold"/>
</dbReference>
<dbReference type="STRING" id="407821.A0A087TJ53"/>
<name>A0A087TJ53_STEMI</name>
<evidence type="ECO:0000313" key="4">
    <source>
        <dbReference type="Proteomes" id="UP000054359"/>
    </source>
</evidence>
<dbReference type="PANTHER" id="PTHR46345:SF8">
    <property type="entry name" value="FORMIN 3, ISOFORM B"/>
    <property type="match status" value="1"/>
</dbReference>
<dbReference type="OrthoDB" id="8197510at2759"/>
<reference evidence="3 4" key="1">
    <citation type="submission" date="2013-11" db="EMBL/GenBank/DDBJ databases">
        <title>Genome sequencing of Stegodyphus mimosarum.</title>
        <authorList>
            <person name="Bechsgaard J."/>
        </authorList>
    </citation>
    <scope>NUCLEOTIDE SEQUENCE [LARGE SCALE GENOMIC DNA]</scope>
</reference>
<dbReference type="SUPFAM" id="SSF48371">
    <property type="entry name" value="ARM repeat"/>
    <property type="match status" value="1"/>
</dbReference>
<feature type="non-terminal residue" evidence="3">
    <location>
        <position position="83"/>
    </location>
</feature>
<dbReference type="PANTHER" id="PTHR46345">
    <property type="entry name" value="INVERTED FORMIN-2"/>
    <property type="match status" value="1"/>
</dbReference>
<feature type="domain" description="Formin FH3" evidence="2">
    <location>
        <begin position="1"/>
        <end position="82"/>
    </location>
</feature>
<dbReference type="Gene3D" id="1.25.10.10">
    <property type="entry name" value="Leucine-rich Repeat Variant"/>
    <property type="match status" value="1"/>
</dbReference>
<dbReference type="InterPro" id="IPR010472">
    <property type="entry name" value="FH3_dom"/>
</dbReference>
<dbReference type="InterPro" id="IPR011989">
    <property type="entry name" value="ARM-like"/>
</dbReference>
<keyword evidence="4" id="KW-1185">Reference proteome</keyword>
<dbReference type="OMA" id="CKHRKER"/>
<organism evidence="3 4">
    <name type="scientific">Stegodyphus mimosarum</name>
    <name type="common">African social velvet spider</name>
    <dbReference type="NCBI Taxonomy" id="407821"/>
    <lineage>
        <taxon>Eukaryota</taxon>
        <taxon>Metazoa</taxon>
        <taxon>Ecdysozoa</taxon>
        <taxon>Arthropoda</taxon>
        <taxon>Chelicerata</taxon>
        <taxon>Arachnida</taxon>
        <taxon>Araneae</taxon>
        <taxon>Araneomorphae</taxon>
        <taxon>Entelegynae</taxon>
        <taxon>Eresoidea</taxon>
        <taxon>Eresidae</taxon>
        <taxon>Stegodyphus</taxon>
    </lineage>
</organism>
<dbReference type="Proteomes" id="UP000054359">
    <property type="component" value="Unassembled WGS sequence"/>
</dbReference>
<accession>A0A087TJ53</accession>
<dbReference type="Pfam" id="PF06367">
    <property type="entry name" value="Drf_FH3"/>
    <property type="match status" value="1"/>
</dbReference>
<proteinExistence type="predicted"/>
<keyword evidence="1" id="KW-0812">Transmembrane</keyword>
<sequence length="83" mass="9352">RYRFAVLLVEIKQAEVLPYVAAVLGVINCIILGACGFRLRTRVRNEFLALGLLDLLESLKQLPDEEVQLQCSVFVKSQMADED</sequence>
<gene>
    <name evidence="3" type="ORF">X975_19296</name>
</gene>
<dbReference type="AlphaFoldDB" id="A0A087TJ53"/>
<feature type="transmembrane region" description="Helical" evidence="1">
    <location>
        <begin position="16"/>
        <end position="37"/>
    </location>
</feature>
<evidence type="ECO:0000313" key="3">
    <source>
        <dbReference type="EMBL" id="KFM65142.1"/>
    </source>
</evidence>
<dbReference type="EMBL" id="KK115447">
    <property type="protein sequence ID" value="KFM65142.1"/>
    <property type="molecule type" value="Genomic_DNA"/>
</dbReference>
<feature type="non-terminal residue" evidence="3">
    <location>
        <position position="1"/>
    </location>
</feature>
<dbReference type="GO" id="GO:0003779">
    <property type="term" value="F:actin binding"/>
    <property type="evidence" value="ECO:0007669"/>
    <property type="project" value="InterPro"/>
</dbReference>
<evidence type="ECO:0000259" key="2">
    <source>
        <dbReference type="Pfam" id="PF06367"/>
    </source>
</evidence>
<keyword evidence="1" id="KW-0472">Membrane</keyword>
<keyword evidence="1" id="KW-1133">Transmembrane helix</keyword>
<protein>
    <submittedName>
        <fullName evidence="3">Inverted formin-2</fullName>
    </submittedName>
</protein>